<protein>
    <submittedName>
        <fullName evidence="3">Uncharacterized protein</fullName>
    </submittedName>
</protein>
<accession>A0A369W5E9</accession>
<feature type="transmembrane region" description="Helical" evidence="2">
    <location>
        <begin position="77"/>
        <end position="98"/>
    </location>
</feature>
<dbReference type="EMBL" id="QQNH01000016">
    <property type="protein sequence ID" value="RDE08482.1"/>
    <property type="molecule type" value="Genomic_DNA"/>
</dbReference>
<dbReference type="RefSeq" id="WP_114646320.1">
    <property type="nucleotide sequence ID" value="NZ_QQNH01000016.1"/>
</dbReference>
<evidence type="ECO:0000313" key="4">
    <source>
        <dbReference type="Proteomes" id="UP000253759"/>
    </source>
</evidence>
<keyword evidence="2" id="KW-0812">Transmembrane</keyword>
<dbReference type="AlphaFoldDB" id="A0A369W5E9"/>
<reference evidence="4" key="1">
    <citation type="submission" date="2018-07" db="EMBL/GenBank/DDBJ databases">
        <authorList>
            <person name="Liu B.-T."/>
            <person name="Du Z."/>
        </authorList>
    </citation>
    <scope>NUCLEOTIDE SEQUENCE [LARGE SCALE GENOMIC DNA]</scope>
    <source>
        <strain evidence="4">XYN52</strain>
    </source>
</reference>
<proteinExistence type="predicted"/>
<gene>
    <name evidence="3" type="ORF">DVH29_11470</name>
</gene>
<evidence type="ECO:0000256" key="1">
    <source>
        <dbReference type="SAM" id="MobiDB-lite"/>
    </source>
</evidence>
<dbReference type="Proteomes" id="UP000253759">
    <property type="component" value="Unassembled WGS sequence"/>
</dbReference>
<evidence type="ECO:0000256" key="2">
    <source>
        <dbReference type="SAM" id="Phobius"/>
    </source>
</evidence>
<organism evidence="3 4">
    <name type="scientific">Pelagibacterium lacus</name>
    <dbReference type="NCBI Taxonomy" id="2282655"/>
    <lineage>
        <taxon>Bacteria</taxon>
        <taxon>Pseudomonadati</taxon>
        <taxon>Pseudomonadota</taxon>
        <taxon>Alphaproteobacteria</taxon>
        <taxon>Hyphomicrobiales</taxon>
        <taxon>Devosiaceae</taxon>
        <taxon>Pelagibacterium</taxon>
    </lineage>
</organism>
<feature type="compositionally biased region" description="Basic and acidic residues" evidence="1">
    <location>
        <begin position="1"/>
        <end position="33"/>
    </location>
</feature>
<keyword evidence="2" id="KW-1133">Transmembrane helix</keyword>
<sequence length="100" mass="10819">MTEEDRRKAPPPETVEELRNRIDRGETGDKVDWPDPAASPLGTDDEAGGYPPTREELRLETQSASIATPQVSSWRGVIAYAGIAAAVLIVFVAIIWQAGS</sequence>
<feature type="region of interest" description="Disordered" evidence="1">
    <location>
        <begin position="1"/>
        <end position="53"/>
    </location>
</feature>
<comment type="caution">
    <text evidence="3">The sequence shown here is derived from an EMBL/GenBank/DDBJ whole genome shotgun (WGS) entry which is preliminary data.</text>
</comment>
<keyword evidence="4" id="KW-1185">Reference proteome</keyword>
<name>A0A369W5E9_9HYPH</name>
<dbReference type="OrthoDB" id="7306245at2"/>
<keyword evidence="2" id="KW-0472">Membrane</keyword>
<evidence type="ECO:0000313" key="3">
    <source>
        <dbReference type="EMBL" id="RDE08482.1"/>
    </source>
</evidence>